<dbReference type="EMBL" id="OW150024">
    <property type="protein sequence ID" value="CAH2030751.1"/>
    <property type="molecule type" value="Genomic_DNA"/>
</dbReference>
<dbReference type="Proteomes" id="UP001295463">
    <property type="component" value="Chromosome"/>
</dbReference>
<name>A0ABM9D668_9BACT</name>
<sequence>MGRALLGGLAGDRTGSNVSIHARPLGRALRFEFWIVVKPVIVSIHARPLGRALPGGVVEHDRQVNVSIHARPLGRALAKASVIR</sequence>
<evidence type="ECO:0000313" key="2">
    <source>
        <dbReference type="Proteomes" id="UP001295463"/>
    </source>
</evidence>
<accession>A0ABM9D668</accession>
<evidence type="ECO:0000313" key="1">
    <source>
        <dbReference type="EMBL" id="CAH2030751.1"/>
    </source>
</evidence>
<organism evidence="1 2">
    <name type="scientific">Trichlorobacter ammonificans</name>
    <dbReference type="NCBI Taxonomy" id="2916410"/>
    <lineage>
        <taxon>Bacteria</taxon>
        <taxon>Pseudomonadati</taxon>
        <taxon>Thermodesulfobacteriota</taxon>
        <taxon>Desulfuromonadia</taxon>
        <taxon>Geobacterales</taxon>
        <taxon>Geobacteraceae</taxon>
        <taxon>Trichlorobacter</taxon>
    </lineage>
</organism>
<gene>
    <name evidence="1" type="ORF">GEAMG1_0937</name>
</gene>
<protein>
    <submittedName>
        <fullName evidence="1">Uncharacterized protein</fullName>
    </submittedName>
</protein>
<keyword evidence="2" id="KW-1185">Reference proteome</keyword>
<reference evidence="1 2" key="1">
    <citation type="submission" date="2022-03" db="EMBL/GenBank/DDBJ databases">
        <authorList>
            <person name="Koch H."/>
        </authorList>
    </citation>
    <scope>NUCLEOTIDE SEQUENCE [LARGE SCALE GENOMIC DNA]</scope>
    <source>
        <strain evidence="1 2">G1</strain>
    </source>
</reference>
<proteinExistence type="predicted"/>